<name>A0ABP8F1I1_9MYCO</name>
<dbReference type="InterPro" id="IPR007969">
    <property type="entry name" value="DUF732"/>
</dbReference>
<sequence>MLTRRTNHARALVTAIVVLTGVAMLPHGAAAADPNPDDQFVALLDQKGIPALENVPSLIATAHRICRQLDGGMPVDGVVADMKERAFNANSGGGQYPPDRVNRTIARFISAAVEAYCPNDQPKIASLQAMANPVPGSSESTSRSTSTPYIAASSWSDLREPQSTVPVVPLGETGQPDPPQLPPPPPPTAQILTPPAPVATPSPRQQPPPPPQEPQPGPQQEAPAAPAPGGPPGGSGAGPESPPTPTPPGRVRLAP</sequence>
<proteinExistence type="predicted"/>
<feature type="compositionally biased region" description="Pro residues" evidence="1">
    <location>
        <begin position="176"/>
        <end position="217"/>
    </location>
</feature>
<accession>A0ABP8F1I1</accession>
<keyword evidence="5" id="KW-1185">Reference proteome</keyword>
<dbReference type="GO" id="GO:0008233">
    <property type="term" value="F:peptidase activity"/>
    <property type="evidence" value="ECO:0007669"/>
    <property type="project" value="UniProtKB-KW"/>
</dbReference>
<feature type="compositionally biased region" description="Low complexity" evidence="1">
    <location>
        <begin position="137"/>
        <end position="147"/>
    </location>
</feature>
<dbReference type="EMBL" id="BAABGF010000043">
    <property type="protein sequence ID" value="GAA4291966.1"/>
    <property type="molecule type" value="Genomic_DNA"/>
</dbReference>
<dbReference type="Proteomes" id="UP001501417">
    <property type="component" value="Unassembled WGS sequence"/>
</dbReference>
<feature type="region of interest" description="Disordered" evidence="1">
    <location>
        <begin position="131"/>
        <end position="255"/>
    </location>
</feature>
<protein>
    <submittedName>
        <fullName evidence="4">PDZ-interacting protease regulator Ppr1</fullName>
    </submittedName>
</protein>
<evidence type="ECO:0000259" key="3">
    <source>
        <dbReference type="Pfam" id="PF05305"/>
    </source>
</evidence>
<dbReference type="GO" id="GO:0006508">
    <property type="term" value="P:proteolysis"/>
    <property type="evidence" value="ECO:0007669"/>
    <property type="project" value="UniProtKB-KW"/>
</dbReference>
<evidence type="ECO:0000256" key="2">
    <source>
        <dbReference type="SAM" id="SignalP"/>
    </source>
</evidence>
<keyword evidence="2" id="KW-0732">Signal</keyword>
<feature type="chain" id="PRO_5047436812" evidence="2">
    <location>
        <begin position="32"/>
        <end position="255"/>
    </location>
</feature>
<gene>
    <name evidence="4" type="primary">prp1</name>
    <name evidence="4" type="ORF">GCM10023161_38620</name>
</gene>
<dbReference type="PRINTS" id="PR01217">
    <property type="entry name" value="PRICHEXTENSN"/>
</dbReference>
<evidence type="ECO:0000313" key="4">
    <source>
        <dbReference type="EMBL" id="GAA4291966.1"/>
    </source>
</evidence>
<dbReference type="Pfam" id="PF05305">
    <property type="entry name" value="DUF732"/>
    <property type="match status" value="1"/>
</dbReference>
<reference evidence="5" key="1">
    <citation type="journal article" date="2019" name="Int. J. Syst. Evol. Microbiol.">
        <title>The Global Catalogue of Microorganisms (GCM) 10K type strain sequencing project: providing services to taxonomists for standard genome sequencing and annotation.</title>
        <authorList>
            <consortium name="The Broad Institute Genomics Platform"/>
            <consortium name="The Broad Institute Genome Sequencing Center for Infectious Disease"/>
            <person name="Wu L."/>
            <person name="Ma J."/>
        </authorList>
    </citation>
    <scope>NUCLEOTIDE SEQUENCE [LARGE SCALE GENOMIC DNA]</scope>
    <source>
        <strain evidence="5">JCM 17782</strain>
    </source>
</reference>
<feature type="compositionally biased region" description="Polar residues" evidence="1">
    <location>
        <begin position="153"/>
        <end position="165"/>
    </location>
</feature>
<keyword evidence="4" id="KW-0645">Protease</keyword>
<dbReference type="RefSeq" id="WP_264044649.1">
    <property type="nucleotide sequence ID" value="NZ_BAABGF010000043.1"/>
</dbReference>
<feature type="domain" description="DUF732" evidence="3">
    <location>
        <begin position="37"/>
        <end position="119"/>
    </location>
</feature>
<keyword evidence="4" id="KW-0378">Hydrolase</keyword>
<evidence type="ECO:0000313" key="5">
    <source>
        <dbReference type="Proteomes" id="UP001501417"/>
    </source>
</evidence>
<comment type="caution">
    <text evidence="4">The sequence shown here is derived from an EMBL/GenBank/DDBJ whole genome shotgun (WGS) entry which is preliminary data.</text>
</comment>
<organism evidence="4 5">
    <name type="scientific">Mycobacterium paraffinicum</name>
    <dbReference type="NCBI Taxonomy" id="53378"/>
    <lineage>
        <taxon>Bacteria</taxon>
        <taxon>Bacillati</taxon>
        <taxon>Actinomycetota</taxon>
        <taxon>Actinomycetes</taxon>
        <taxon>Mycobacteriales</taxon>
        <taxon>Mycobacteriaceae</taxon>
        <taxon>Mycobacterium</taxon>
    </lineage>
</organism>
<evidence type="ECO:0000256" key="1">
    <source>
        <dbReference type="SAM" id="MobiDB-lite"/>
    </source>
</evidence>
<feature type="signal peptide" evidence="2">
    <location>
        <begin position="1"/>
        <end position="31"/>
    </location>
</feature>